<keyword evidence="2" id="KW-1185">Reference proteome</keyword>
<evidence type="ECO:0000313" key="2">
    <source>
        <dbReference type="Proteomes" id="UP000709295"/>
    </source>
</evidence>
<dbReference type="AlphaFoldDB" id="A0A8J5ICR8"/>
<name>A0A8J5ICR8_9STRA</name>
<dbReference type="Proteomes" id="UP000709295">
    <property type="component" value="Unassembled WGS sequence"/>
</dbReference>
<reference evidence="1" key="1">
    <citation type="submission" date="2021-01" db="EMBL/GenBank/DDBJ databases">
        <title>Phytophthora aleatoria, a newly-described species from Pinus radiata is distinct from Phytophthora cactorum isolates based on comparative genomics.</title>
        <authorList>
            <person name="Mcdougal R."/>
            <person name="Panda P."/>
            <person name="Williams N."/>
            <person name="Studholme D.J."/>
        </authorList>
    </citation>
    <scope>NUCLEOTIDE SEQUENCE</scope>
    <source>
        <strain evidence="1">NZFS 4037</strain>
    </source>
</reference>
<proteinExistence type="predicted"/>
<protein>
    <submittedName>
        <fullName evidence="1">Uncharacterized protein</fullName>
    </submittedName>
</protein>
<dbReference type="EMBL" id="JAENGY010001949">
    <property type="protein sequence ID" value="KAG6946085.1"/>
    <property type="molecule type" value="Genomic_DNA"/>
</dbReference>
<gene>
    <name evidence="1" type="ORF">JG688_00016214</name>
</gene>
<organism evidence="1 2">
    <name type="scientific">Phytophthora aleatoria</name>
    <dbReference type="NCBI Taxonomy" id="2496075"/>
    <lineage>
        <taxon>Eukaryota</taxon>
        <taxon>Sar</taxon>
        <taxon>Stramenopiles</taxon>
        <taxon>Oomycota</taxon>
        <taxon>Peronosporomycetes</taxon>
        <taxon>Peronosporales</taxon>
        <taxon>Peronosporaceae</taxon>
        <taxon>Phytophthora</taxon>
    </lineage>
</organism>
<accession>A0A8J5ICR8</accession>
<comment type="caution">
    <text evidence="1">The sequence shown here is derived from an EMBL/GenBank/DDBJ whole genome shotgun (WGS) entry which is preliminary data.</text>
</comment>
<sequence length="161" mass="17894">MKKSVKLLAQQAGTRTWTIALLDYFQKRFFRVYPLFAVTAIVLSCVSTENQQNFNVNKPEDYDLGVLDVAPGDWIVLCASGFRRDCAGSASILVAWSCAIVRVDRTQRFLRLSKPPHAPRSSPPHIYHGLIGSCGVREVGFVDQRDEIFPPLGAHTCPPCS</sequence>
<evidence type="ECO:0000313" key="1">
    <source>
        <dbReference type="EMBL" id="KAG6946085.1"/>
    </source>
</evidence>